<evidence type="ECO:0000259" key="6">
    <source>
        <dbReference type="PROSITE" id="PS50850"/>
    </source>
</evidence>
<dbReference type="InterPro" id="IPR020846">
    <property type="entry name" value="MFS_dom"/>
</dbReference>
<feature type="transmembrane region" description="Helical" evidence="5">
    <location>
        <begin position="424"/>
        <end position="443"/>
    </location>
</feature>
<evidence type="ECO:0000313" key="7">
    <source>
        <dbReference type="EMBL" id="TWB72842.1"/>
    </source>
</evidence>
<evidence type="ECO:0000256" key="3">
    <source>
        <dbReference type="ARBA" id="ARBA00022989"/>
    </source>
</evidence>
<feature type="transmembrane region" description="Helical" evidence="5">
    <location>
        <begin position="357"/>
        <end position="379"/>
    </location>
</feature>
<comment type="subcellular location">
    <subcellularLocation>
        <location evidence="1">Membrane</location>
        <topology evidence="1">Multi-pass membrane protein</topology>
    </subcellularLocation>
</comment>
<dbReference type="PROSITE" id="PS00216">
    <property type="entry name" value="SUGAR_TRANSPORT_1"/>
    <property type="match status" value="1"/>
</dbReference>
<dbReference type="InterPro" id="IPR005829">
    <property type="entry name" value="Sugar_transporter_CS"/>
</dbReference>
<dbReference type="PROSITE" id="PS50850">
    <property type="entry name" value="MFS"/>
    <property type="match status" value="1"/>
</dbReference>
<dbReference type="OrthoDB" id="9784658at2"/>
<keyword evidence="3 5" id="KW-1133">Transmembrane helix</keyword>
<feature type="transmembrane region" description="Helical" evidence="5">
    <location>
        <begin position="189"/>
        <end position="206"/>
    </location>
</feature>
<name>A0A560JNT5_9BRAD</name>
<organism evidence="7 8">
    <name type="scientific">Bradyrhizobium sacchari</name>
    <dbReference type="NCBI Taxonomy" id="1399419"/>
    <lineage>
        <taxon>Bacteria</taxon>
        <taxon>Pseudomonadati</taxon>
        <taxon>Pseudomonadota</taxon>
        <taxon>Alphaproteobacteria</taxon>
        <taxon>Hyphomicrobiales</taxon>
        <taxon>Nitrobacteraceae</taxon>
        <taxon>Bradyrhizobium</taxon>
    </lineage>
</organism>
<dbReference type="InterPro" id="IPR036259">
    <property type="entry name" value="MFS_trans_sf"/>
</dbReference>
<feature type="transmembrane region" description="Helical" evidence="5">
    <location>
        <begin position="37"/>
        <end position="54"/>
    </location>
</feature>
<reference evidence="7 8" key="1">
    <citation type="submission" date="2019-06" db="EMBL/GenBank/DDBJ databases">
        <title>Genomic Encyclopedia of Type Strains, Phase IV (KMG-V): Genome sequencing to study the core and pangenomes of soil and plant-associated prokaryotes.</title>
        <authorList>
            <person name="Whitman W."/>
        </authorList>
    </citation>
    <scope>NUCLEOTIDE SEQUENCE [LARGE SCALE GENOMIC DNA]</scope>
    <source>
        <strain evidence="7 8">BR 10556</strain>
    </source>
</reference>
<dbReference type="InterPro" id="IPR011701">
    <property type="entry name" value="MFS"/>
</dbReference>
<evidence type="ECO:0000313" key="8">
    <source>
        <dbReference type="Proteomes" id="UP000315914"/>
    </source>
</evidence>
<dbReference type="PANTHER" id="PTHR23508:SF10">
    <property type="entry name" value="CARBOXYLIC ACID TRANSPORTER PROTEIN HOMOLOG"/>
    <property type="match status" value="1"/>
</dbReference>
<dbReference type="RefSeq" id="WP_080137391.1">
    <property type="nucleotide sequence ID" value="NZ_LWIG01000015.1"/>
</dbReference>
<evidence type="ECO:0000256" key="4">
    <source>
        <dbReference type="ARBA" id="ARBA00023136"/>
    </source>
</evidence>
<dbReference type="AlphaFoldDB" id="A0A560JNT5"/>
<proteinExistence type="predicted"/>
<keyword evidence="8" id="KW-1185">Reference proteome</keyword>
<dbReference type="GO" id="GO:0046943">
    <property type="term" value="F:carboxylic acid transmembrane transporter activity"/>
    <property type="evidence" value="ECO:0007669"/>
    <property type="project" value="TreeGrafter"/>
</dbReference>
<dbReference type="STRING" id="1399419.A5906_39980"/>
<sequence length="457" mass="48605">MSVVADTTALTAASATMSVQSGARLDRLPISAFHKRIFWLIGAGMFFDGYDLYVGTSVLGATLSSKFSTLAQNAQFVSVTFMGMTIGALAAGFLGDSYGRRFTYQFNLLLFGIASLGAAFAPSMEWLIAARLLMGLGLGAEIVVGYSSLTEFVPPASRGKWLALMAMIVVSGLPATTLLGSVLIPLVGWRAMFLIAGAGALFVWYLRKALPESPRWLEIKGRTEEAEAIVARIEKECGASGLPPLPPPAAVKSFSAVELFGPVLLPRLILGSIVLIVINTLIFGFVTWLPTFFVQQGMTLTKSFGYTLVMSFAAPIGCALGSVLADRAGRRRTIVGGSISTIVFGLIYPLLSDPVAFVAIGFCLLLSIYVLVALLYGVYTPELFPTEVRLRANGICNMLGRGATIVSPFIVLGLFKAYGIGGVTSLMIGLLLIQIVAVMAWGIEPAKRGLEELAEGR</sequence>
<dbReference type="PANTHER" id="PTHR23508">
    <property type="entry name" value="CARBOXYLIC ACID TRANSPORTER PROTEIN HOMOLOG"/>
    <property type="match status" value="1"/>
</dbReference>
<evidence type="ECO:0000256" key="5">
    <source>
        <dbReference type="SAM" id="Phobius"/>
    </source>
</evidence>
<feature type="transmembrane region" description="Helical" evidence="5">
    <location>
        <begin position="303"/>
        <end position="325"/>
    </location>
</feature>
<feature type="transmembrane region" description="Helical" evidence="5">
    <location>
        <begin position="74"/>
        <end position="94"/>
    </location>
</feature>
<feature type="transmembrane region" description="Helical" evidence="5">
    <location>
        <begin position="161"/>
        <end position="183"/>
    </location>
</feature>
<feature type="transmembrane region" description="Helical" evidence="5">
    <location>
        <begin position="399"/>
        <end position="418"/>
    </location>
</feature>
<dbReference type="Gene3D" id="1.20.1250.20">
    <property type="entry name" value="MFS general substrate transporter like domains"/>
    <property type="match status" value="1"/>
</dbReference>
<protein>
    <submittedName>
        <fullName evidence="7">Putative MFS transporter</fullName>
    </submittedName>
</protein>
<dbReference type="GO" id="GO:0005886">
    <property type="term" value="C:plasma membrane"/>
    <property type="evidence" value="ECO:0007669"/>
    <property type="project" value="TreeGrafter"/>
</dbReference>
<feature type="transmembrane region" description="Helical" evidence="5">
    <location>
        <begin position="128"/>
        <end position="149"/>
    </location>
</feature>
<feature type="transmembrane region" description="Helical" evidence="5">
    <location>
        <begin position="268"/>
        <end position="291"/>
    </location>
</feature>
<dbReference type="SUPFAM" id="SSF103473">
    <property type="entry name" value="MFS general substrate transporter"/>
    <property type="match status" value="1"/>
</dbReference>
<feature type="domain" description="Major facilitator superfamily (MFS) profile" evidence="6">
    <location>
        <begin position="37"/>
        <end position="448"/>
    </location>
</feature>
<evidence type="ECO:0000256" key="1">
    <source>
        <dbReference type="ARBA" id="ARBA00004141"/>
    </source>
</evidence>
<evidence type="ECO:0000256" key="2">
    <source>
        <dbReference type="ARBA" id="ARBA00022692"/>
    </source>
</evidence>
<dbReference type="Proteomes" id="UP000315914">
    <property type="component" value="Unassembled WGS sequence"/>
</dbReference>
<comment type="caution">
    <text evidence="7">The sequence shown here is derived from an EMBL/GenBank/DDBJ whole genome shotgun (WGS) entry which is preliminary data.</text>
</comment>
<feature type="transmembrane region" description="Helical" evidence="5">
    <location>
        <begin position="332"/>
        <end position="351"/>
    </location>
</feature>
<keyword evidence="2 5" id="KW-0812">Transmembrane</keyword>
<dbReference type="CDD" id="cd17316">
    <property type="entry name" value="MFS_SV2_like"/>
    <property type="match status" value="1"/>
</dbReference>
<accession>A0A560JNT5</accession>
<gene>
    <name evidence="7" type="ORF">FBZ95_106557</name>
</gene>
<dbReference type="EMBL" id="VITW01000006">
    <property type="protein sequence ID" value="TWB72842.1"/>
    <property type="molecule type" value="Genomic_DNA"/>
</dbReference>
<dbReference type="Pfam" id="PF07690">
    <property type="entry name" value="MFS_1"/>
    <property type="match status" value="1"/>
</dbReference>
<keyword evidence="4 5" id="KW-0472">Membrane</keyword>
<feature type="transmembrane region" description="Helical" evidence="5">
    <location>
        <begin position="106"/>
        <end position="122"/>
    </location>
</feature>